<evidence type="ECO:0000313" key="5">
    <source>
        <dbReference type="Proteomes" id="UP000613740"/>
    </source>
</evidence>
<evidence type="ECO:0000259" key="3">
    <source>
        <dbReference type="SMART" id="SM00198"/>
    </source>
</evidence>
<evidence type="ECO:0000313" key="4">
    <source>
        <dbReference type="EMBL" id="KAG2447058.1"/>
    </source>
</evidence>
<dbReference type="InterPro" id="IPR014044">
    <property type="entry name" value="CAP_dom"/>
</dbReference>
<keyword evidence="5" id="KW-1185">Reference proteome</keyword>
<feature type="compositionally biased region" description="Pro residues" evidence="1">
    <location>
        <begin position="56"/>
        <end position="92"/>
    </location>
</feature>
<proteinExistence type="predicted"/>
<feature type="chain" id="PRO_5032633139" description="SCP domain-containing protein" evidence="2">
    <location>
        <begin position="19"/>
        <end position="288"/>
    </location>
</feature>
<accession>A0A835WGG1</accession>
<feature type="domain" description="SCP" evidence="3">
    <location>
        <begin position="130"/>
        <end position="276"/>
    </location>
</feature>
<dbReference type="PRINTS" id="PR00837">
    <property type="entry name" value="V5TPXLIKE"/>
</dbReference>
<feature type="region of interest" description="Disordered" evidence="1">
    <location>
        <begin position="32"/>
        <end position="114"/>
    </location>
</feature>
<dbReference type="SMART" id="SM00198">
    <property type="entry name" value="SCP"/>
    <property type="match status" value="1"/>
</dbReference>
<dbReference type="SUPFAM" id="SSF55797">
    <property type="entry name" value="PR-1-like"/>
    <property type="match status" value="1"/>
</dbReference>
<dbReference type="AlphaFoldDB" id="A0A835WGG1"/>
<evidence type="ECO:0000256" key="2">
    <source>
        <dbReference type="SAM" id="SignalP"/>
    </source>
</evidence>
<dbReference type="OrthoDB" id="337038at2759"/>
<dbReference type="EMBL" id="JAEHOD010000023">
    <property type="protein sequence ID" value="KAG2447058.1"/>
    <property type="molecule type" value="Genomic_DNA"/>
</dbReference>
<feature type="signal peptide" evidence="2">
    <location>
        <begin position="1"/>
        <end position="18"/>
    </location>
</feature>
<gene>
    <name evidence="4" type="ORF">HYH02_007809</name>
</gene>
<comment type="caution">
    <text evidence="4">The sequence shown here is derived from an EMBL/GenBank/DDBJ whole genome shotgun (WGS) entry which is preliminary data.</text>
</comment>
<dbReference type="Pfam" id="PF00188">
    <property type="entry name" value="CAP"/>
    <property type="match status" value="1"/>
</dbReference>
<dbReference type="InterPro" id="IPR001283">
    <property type="entry name" value="CRISP-related"/>
</dbReference>
<name>A0A835WGG1_9CHLO</name>
<evidence type="ECO:0000256" key="1">
    <source>
        <dbReference type="SAM" id="MobiDB-lite"/>
    </source>
</evidence>
<dbReference type="InterPro" id="IPR035940">
    <property type="entry name" value="CAP_sf"/>
</dbReference>
<reference evidence="4" key="1">
    <citation type="journal article" date="2020" name="bioRxiv">
        <title>Comparative genomics of Chlamydomonas.</title>
        <authorList>
            <person name="Craig R.J."/>
            <person name="Hasan A.R."/>
            <person name="Ness R.W."/>
            <person name="Keightley P.D."/>
        </authorList>
    </citation>
    <scope>NUCLEOTIDE SEQUENCE</scope>
    <source>
        <strain evidence="4">CCAP 11/173</strain>
    </source>
</reference>
<sequence>MSLPTLLALLLVAQLASGAGLNGFPAALAAKDSHAHAGQSAEPRSGASHSESVNPIQPPAPPSPPPSPSPPPPPLPPPPSPPQPGPPRPPPRLVTQGTPVLLGTSAPPRPPPPAEVLLSLDTMLPGSKCPDAVTVVQASNTYRSWHQAGDLTWDATLAAASQAYADVLAPQQCALVHGGVAGENLYRMTSYPKPDGNCVRAIDMFYTEVARYNWTSTPFTSNKNNGIGHFAQMVWRASKTFGCGVGLGTVPWPSMPGGVVGCKIVVCRYSSGALASDALWLANVIPRV</sequence>
<dbReference type="Gene3D" id="3.40.33.10">
    <property type="entry name" value="CAP"/>
    <property type="match status" value="1"/>
</dbReference>
<organism evidence="4 5">
    <name type="scientific">Chlamydomonas schloesseri</name>
    <dbReference type="NCBI Taxonomy" id="2026947"/>
    <lineage>
        <taxon>Eukaryota</taxon>
        <taxon>Viridiplantae</taxon>
        <taxon>Chlorophyta</taxon>
        <taxon>core chlorophytes</taxon>
        <taxon>Chlorophyceae</taxon>
        <taxon>CS clade</taxon>
        <taxon>Chlamydomonadales</taxon>
        <taxon>Chlamydomonadaceae</taxon>
        <taxon>Chlamydomonas</taxon>
    </lineage>
</organism>
<dbReference type="Proteomes" id="UP000613740">
    <property type="component" value="Unassembled WGS sequence"/>
</dbReference>
<protein>
    <recommendedName>
        <fullName evidence="3">SCP domain-containing protein</fullName>
    </recommendedName>
</protein>
<dbReference type="PANTHER" id="PTHR10334">
    <property type="entry name" value="CYSTEINE-RICH SECRETORY PROTEIN-RELATED"/>
    <property type="match status" value="1"/>
</dbReference>
<keyword evidence="2" id="KW-0732">Signal</keyword>